<accession>A0A438CUK2</accession>
<organism evidence="2 3">
    <name type="scientific">Vitis vinifera</name>
    <name type="common">Grape</name>
    <dbReference type="NCBI Taxonomy" id="29760"/>
    <lineage>
        <taxon>Eukaryota</taxon>
        <taxon>Viridiplantae</taxon>
        <taxon>Streptophyta</taxon>
        <taxon>Embryophyta</taxon>
        <taxon>Tracheophyta</taxon>
        <taxon>Spermatophyta</taxon>
        <taxon>Magnoliopsida</taxon>
        <taxon>eudicotyledons</taxon>
        <taxon>Gunneridae</taxon>
        <taxon>Pentapetalae</taxon>
        <taxon>rosids</taxon>
        <taxon>Vitales</taxon>
        <taxon>Vitaceae</taxon>
        <taxon>Viteae</taxon>
        <taxon>Vitis</taxon>
    </lineage>
</organism>
<dbReference type="AlphaFoldDB" id="A0A438CUK2"/>
<gene>
    <name evidence="2" type="ORF">CK203_116458</name>
</gene>
<comment type="caution">
    <text evidence="2">The sequence shown here is derived from an EMBL/GenBank/DDBJ whole genome shotgun (WGS) entry which is preliminary data.</text>
</comment>
<evidence type="ECO:0000313" key="3">
    <source>
        <dbReference type="Proteomes" id="UP000288805"/>
    </source>
</evidence>
<sequence>MHSEFEMSMMRELNFFLRLQIKQLKEGTFINQAKYIRDLLKRFNMEEAKTMKTPMNSSIKLENDEKDADFADCKVERKSTSGTCHFLGHSLVSWHKPHFLPFPFFGWCLGERQAPLGLRASALLSHLSLSRQRLAERQGMTRPSFSSVEDYQLYKQKFAQRKVVPWRSINFSQLQHFRGVEIRLSPESIYRILDIPSIGLRVYESKVWPTMPGFEPREAIQRLCGLTDAQGMGKPSTHSLTVSSRVLHHMICSILLPRGGHRDEVSYFEAFIVDLIMTGRRIHVGYLIMMHMISCVESTTRVLPYGRFLTRVFKDVEVDLSRETDFEAPTSYDTYDEQSLGRMNGTIISTIIHRPSQAPHVPDHVPWMDVSAQISSLGTLMEELALVHDTQFYSMGEHIDQYQTGFTSRFEHFQQRFERIEEHTDGSAAGYSRASPTEY</sequence>
<dbReference type="EMBL" id="QGNW01001977">
    <property type="protein sequence ID" value="RVW26887.1"/>
    <property type="molecule type" value="Genomic_DNA"/>
</dbReference>
<dbReference type="InterPro" id="IPR046796">
    <property type="entry name" value="Transposase_32_dom"/>
</dbReference>
<dbReference type="Proteomes" id="UP000288805">
    <property type="component" value="Unassembled WGS sequence"/>
</dbReference>
<reference evidence="2 3" key="1">
    <citation type="journal article" date="2018" name="PLoS Genet.">
        <title>Population sequencing reveals clonal diversity and ancestral inbreeding in the grapevine cultivar Chardonnay.</title>
        <authorList>
            <person name="Roach M.J."/>
            <person name="Johnson D.L."/>
            <person name="Bohlmann J."/>
            <person name="van Vuuren H.J."/>
            <person name="Jones S.J."/>
            <person name="Pretorius I.S."/>
            <person name="Schmidt S.A."/>
            <person name="Borneman A.R."/>
        </authorList>
    </citation>
    <scope>NUCLEOTIDE SEQUENCE [LARGE SCALE GENOMIC DNA]</scope>
    <source>
        <strain evidence="3">cv. Chardonnay</strain>
        <tissue evidence="2">Leaf</tissue>
    </source>
</reference>
<protein>
    <recommendedName>
        <fullName evidence="1">Putative plant transposon protein domain-containing protein</fullName>
    </recommendedName>
</protein>
<name>A0A438CUK2_VITVI</name>
<dbReference type="Pfam" id="PF20167">
    <property type="entry name" value="Transposase_32"/>
    <property type="match status" value="1"/>
</dbReference>
<feature type="domain" description="Putative plant transposon protein" evidence="1">
    <location>
        <begin position="175"/>
        <end position="319"/>
    </location>
</feature>
<evidence type="ECO:0000313" key="2">
    <source>
        <dbReference type="EMBL" id="RVW26887.1"/>
    </source>
</evidence>
<evidence type="ECO:0000259" key="1">
    <source>
        <dbReference type="Pfam" id="PF20167"/>
    </source>
</evidence>
<proteinExistence type="predicted"/>